<evidence type="ECO:0000313" key="2">
    <source>
        <dbReference type="Proteomes" id="UP001177021"/>
    </source>
</evidence>
<accession>A0ACB0K5W7</accession>
<sequence length="540" mass="61114">MTSARALSLAQLLGFNIGSIPFSYLGCPIFRGKPRPFHFQSIADKIKVKLASWKGMLLSIMGRTQLVKSVIHGMLVYSFHIYMWPIKLLRQIDIWIRNFIWSGDISTRKVCTVAWATLCAPFEAGGLDIRSVRKINESLILKLSWSLLAEKDQWAVMCRSRFLRRGVPVCYHIVSSIWYGIKMFFEEAQSNSLWVIGTGQHISLWYDNWLGVTLVEALDIPIHMRHSLNAKVSDVIDHGNWDIPQFIMDYAPWLKEEILDINLLLVPTEDVYVWKHSKDGRLSAKDAFSHLFSKPPALPWATHIWCNYIPPSHSFIIWRIIHDRMPTEDQLRVRGCYIVSVCSLCLGAYETTKHLFFTCPFASALWSWVGNLLRCQMDFSSPVNLLLRCLEGTNNNIKQVALSAIIHTVHTIWMARNGIKFNNAKITLHAAIIKVKTALHLSVTTSNIIVSTGSATAHILHDLHIIPQYKTPPRITAVCWKTPSFDWIKVNTDGSLSGAAAACGAIFRDSHGAYLGSFSCKLRCTTVLHAELFAIIIAIE</sequence>
<proteinExistence type="predicted"/>
<protein>
    <submittedName>
        <fullName evidence="1">Uncharacterized protein</fullName>
    </submittedName>
</protein>
<reference evidence="1" key="1">
    <citation type="submission" date="2023-10" db="EMBL/GenBank/DDBJ databases">
        <authorList>
            <person name="Rodriguez Cubillos JULIANA M."/>
            <person name="De Vega J."/>
        </authorList>
    </citation>
    <scope>NUCLEOTIDE SEQUENCE</scope>
</reference>
<evidence type="ECO:0000313" key="1">
    <source>
        <dbReference type="EMBL" id="CAJ2651175.1"/>
    </source>
</evidence>
<name>A0ACB0K5W7_TRIPR</name>
<gene>
    <name evidence="1" type="ORF">MILVUS5_LOCUS18858</name>
</gene>
<keyword evidence="2" id="KW-1185">Reference proteome</keyword>
<comment type="caution">
    <text evidence="1">The sequence shown here is derived from an EMBL/GenBank/DDBJ whole genome shotgun (WGS) entry which is preliminary data.</text>
</comment>
<dbReference type="Proteomes" id="UP001177021">
    <property type="component" value="Unassembled WGS sequence"/>
</dbReference>
<organism evidence="1 2">
    <name type="scientific">Trifolium pratense</name>
    <name type="common">Red clover</name>
    <dbReference type="NCBI Taxonomy" id="57577"/>
    <lineage>
        <taxon>Eukaryota</taxon>
        <taxon>Viridiplantae</taxon>
        <taxon>Streptophyta</taxon>
        <taxon>Embryophyta</taxon>
        <taxon>Tracheophyta</taxon>
        <taxon>Spermatophyta</taxon>
        <taxon>Magnoliopsida</taxon>
        <taxon>eudicotyledons</taxon>
        <taxon>Gunneridae</taxon>
        <taxon>Pentapetalae</taxon>
        <taxon>rosids</taxon>
        <taxon>fabids</taxon>
        <taxon>Fabales</taxon>
        <taxon>Fabaceae</taxon>
        <taxon>Papilionoideae</taxon>
        <taxon>50 kb inversion clade</taxon>
        <taxon>NPAAA clade</taxon>
        <taxon>Hologalegina</taxon>
        <taxon>IRL clade</taxon>
        <taxon>Trifolieae</taxon>
        <taxon>Trifolium</taxon>
    </lineage>
</organism>
<dbReference type="EMBL" id="CASHSV030000110">
    <property type="protein sequence ID" value="CAJ2651175.1"/>
    <property type="molecule type" value="Genomic_DNA"/>
</dbReference>